<proteinExistence type="predicted"/>
<dbReference type="EMBL" id="VSRR010003828">
    <property type="protein sequence ID" value="MPC37595.1"/>
    <property type="molecule type" value="Genomic_DNA"/>
</dbReference>
<feature type="region of interest" description="Disordered" evidence="1">
    <location>
        <begin position="57"/>
        <end position="190"/>
    </location>
</feature>
<dbReference type="Proteomes" id="UP000324222">
    <property type="component" value="Unassembled WGS sequence"/>
</dbReference>
<evidence type="ECO:0000313" key="2">
    <source>
        <dbReference type="EMBL" id="MPC37595.1"/>
    </source>
</evidence>
<evidence type="ECO:0000256" key="1">
    <source>
        <dbReference type="SAM" id="MobiDB-lite"/>
    </source>
</evidence>
<protein>
    <recommendedName>
        <fullName evidence="4">Endonuclease/exonuclease/phosphatase domain-containing protein</fullName>
    </recommendedName>
</protein>
<feature type="compositionally biased region" description="Polar residues" evidence="1">
    <location>
        <begin position="57"/>
        <end position="80"/>
    </location>
</feature>
<evidence type="ECO:0000313" key="3">
    <source>
        <dbReference type="Proteomes" id="UP000324222"/>
    </source>
</evidence>
<name>A0A5B7EVX3_PORTR</name>
<dbReference type="AlphaFoldDB" id="A0A5B7EVX3"/>
<accession>A0A5B7EVX3</accession>
<feature type="compositionally biased region" description="Acidic residues" evidence="1">
    <location>
        <begin position="130"/>
        <end position="141"/>
    </location>
</feature>
<keyword evidence="3" id="KW-1185">Reference proteome</keyword>
<comment type="caution">
    <text evidence="2">The sequence shown here is derived from an EMBL/GenBank/DDBJ whole genome shotgun (WGS) entry which is preliminary data.</text>
</comment>
<feature type="compositionally biased region" description="Basic and acidic residues" evidence="1">
    <location>
        <begin position="109"/>
        <end position="119"/>
    </location>
</feature>
<evidence type="ECO:0008006" key="4">
    <source>
        <dbReference type="Google" id="ProtNLM"/>
    </source>
</evidence>
<reference evidence="2 3" key="1">
    <citation type="submission" date="2019-05" db="EMBL/GenBank/DDBJ databases">
        <title>Another draft genome of Portunus trituberculatus and its Hox gene families provides insights of decapod evolution.</title>
        <authorList>
            <person name="Jeong J.-H."/>
            <person name="Song I."/>
            <person name="Kim S."/>
            <person name="Choi T."/>
            <person name="Kim D."/>
            <person name="Ryu S."/>
            <person name="Kim W."/>
        </authorList>
    </citation>
    <scope>NUCLEOTIDE SEQUENCE [LARGE SCALE GENOMIC DNA]</scope>
    <source>
        <tissue evidence="2">Muscle</tissue>
    </source>
</reference>
<gene>
    <name evidence="2" type="ORF">E2C01_031082</name>
</gene>
<sequence length="459" mass="50526">MLQLIVSIAMMLTWQCPRYRLEQDILQLANAQFISLGSARRELLYRQKDGTGATSYASLATRSSAESSGPKTIPPATSRSIGGLTKRHRDSAESIDLAQHKQSKVSPGAHDREPSRDRSAMIAPVVSVQPDEDGLSMETSDDIVTAVPRGPAVSKSAVQPDPRLPMTGRSNDGSHHSPVGRKAAVQRPGTSQLPVSSCRLIISSQWNCRGLRASWGELRALLSEFSPACVALQETMLALQTIPRTSGRFIKRLVPWWNAACTNAVKAKREDFFRLRRHRGDPHCMEAFRGCRARARRVLKEAQRASWKAYVSSINASTPLTDVFNKVRRIAGKYSATPQPVLLSAGRTVADPKTVADLFAEHFLSVSRKNPAAPGARHRQRMESLGINFPSTGGESYNIPFSASELRTALSHCHDSSPGPDDIPYAFLHHMSDNILVRLSSPHCPPASERAWRWCKTEP</sequence>
<organism evidence="2 3">
    <name type="scientific">Portunus trituberculatus</name>
    <name type="common">Swimming crab</name>
    <name type="synonym">Neptunus trituberculatus</name>
    <dbReference type="NCBI Taxonomy" id="210409"/>
    <lineage>
        <taxon>Eukaryota</taxon>
        <taxon>Metazoa</taxon>
        <taxon>Ecdysozoa</taxon>
        <taxon>Arthropoda</taxon>
        <taxon>Crustacea</taxon>
        <taxon>Multicrustacea</taxon>
        <taxon>Malacostraca</taxon>
        <taxon>Eumalacostraca</taxon>
        <taxon>Eucarida</taxon>
        <taxon>Decapoda</taxon>
        <taxon>Pleocyemata</taxon>
        <taxon>Brachyura</taxon>
        <taxon>Eubrachyura</taxon>
        <taxon>Portunoidea</taxon>
        <taxon>Portunidae</taxon>
        <taxon>Portuninae</taxon>
        <taxon>Portunus</taxon>
    </lineage>
</organism>